<dbReference type="GO" id="GO:0051782">
    <property type="term" value="P:negative regulation of cell division"/>
    <property type="evidence" value="ECO:0007669"/>
    <property type="project" value="TreeGrafter"/>
</dbReference>
<dbReference type="GO" id="GO:0005524">
    <property type="term" value="F:ATP binding"/>
    <property type="evidence" value="ECO:0007669"/>
    <property type="project" value="TreeGrafter"/>
</dbReference>
<reference evidence="2" key="1">
    <citation type="submission" date="2020-11" db="EMBL/GenBank/DDBJ databases">
        <title>Sequencing the genomes of 1000 actinobacteria strains.</title>
        <authorList>
            <person name="Klenk H.-P."/>
        </authorList>
    </citation>
    <scope>NUCLEOTIDE SEQUENCE</scope>
    <source>
        <strain evidence="2">DSM 45356</strain>
    </source>
</reference>
<dbReference type="GO" id="GO:0016887">
    <property type="term" value="F:ATP hydrolysis activity"/>
    <property type="evidence" value="ECO:0007669"/>
    <property type="project" value="TreeGrafter"/>
</dbReference>
<dbReference type="AlphaFoldDB" id="A0A8J7GVS9"/>
<dbReference type="RefSeq" id="WP_197007047.1">
    <property type="nucleotide sequence ID" value="NZ_BONS01000005.1"/>
</dbReference>
<evidence type="ECO:0000313" key="3">
    <source>
        <dbReference type="Proteomes" id="UP000622552"/>
    </source>
</evidence>
<dbReference type="InterPro" id="IPR050625">
    <property type="entry name" value="ParA/MinD_ATPase"/>
</dbReference>
<evidence type="ECO:0000313" key="2">
    <source>
        <dbReference type="EMBL" id="MBG6140510.1"/>
    </source>
</evidence>
<protein>
    <submittedName>
        <fullName evidence="2">MinD-like ATPase involved in chromosome partitioning or flagellar assembly</fullName>
    </submittedName>
</protein>
<keyword evidence="2" id="KW-0282">Flagellum</keyword>
<sequence>MSRGPITQKAGSGVPQTMPGPAGANLPASPLWDVATPPVDVLAPEHGSDAALPPLASRPIPRALRRMAGVHTVFGRAAGLMPNGALICVSGTDGGTGRSTLTAALGGLLATAAPRPVLAVDATMRPWGGLAHRVTLHSQATTTDAAEQADQLTTPEDFIPLVQRASGGLDVLLGERELAATPSFHALAPVIARARRWYSATLLDLPTADVEWARAALWSATAPVLVARATADSLRHVQHLLVRLADAGFGEVTATALVVVMTTSPRVDREALAITRAMRAGGTEVLRIPYDPHLAHPEPIDLSALRRRTTGALVQVAAAVLARCPAVLEPPIWQPSDDGDGADVTGVAT</sequence>
<dbReference type="PANTHER" id="PTHR43384">
    <property type="entry name" value="SEPTUM SITE-DETERMINING PROTEIN MIND HOMOLOG, CHLOROPLASTIC-RELATED"/>
    <property type="match status" value="1"/>
</dbReference>
<comment type="caution">
    <text evidence="2">The sequence shown here is derived from an EMBL/GenBank/DDBJ whole genome shotgun (WGS) entry which is preliminary data.</text>
</comment>
<dbReference type="SUPFAM" id="SSF52540">
    <property type="entry name" value="P-loop containing nucleoside triphosphate hydrolases"/>
    <property type="match status" value="1"/>
</dbReference>
<dbReference type="EMBL" id="JADOUF010000001">
    <property type="protein sequence ID" value="MBG6140510.1"/>
    <property type="molecule type" value="Genomic_DNA"/>
</dbReference>
<keyword evidence="3" id="KW-1185">Reference proteome</keyword>
<organism evidence="2 3">
    <name type="scientific">Longispora fulva</name>
    <dbReference type="NCBI Taxonomy" id="619741"/>
    <lineage>
        <taxon>Bacteria</taxon>
        <taxon>Bacillati</taxon>
        <taxon>Actinomycetota</taxon>
        <taxon>Actinomycetes</taxon>
        <taxon>Micromonosporales</taxon>
        <taxon>Micromonosporaceae</taxon>
        <taxon>Longispora</taxon>
    </lineage>
</organism>
<dbReference type="Proteomes" id="UP000622552">
    <property type="component" value="Unassembled WGS sequence"/>
</dbReference>
<keyword evidence="2" id="KW-0966">Cell projection</keyword>
<evidence type="ECO:0000256" key="1">
    <source>
        <dbReference type="SAM" id="MobiDB-lite"/>
    </source>
</evidence>
<dbReference type="InterPro" id="IPR027417">
    <property type="entry name" value="P-loop_NTPase"/>
</dbReference>
<feature type="region of interest" description="Disordered" evidence="1">
    <location>
        <begin position="1"/>
        <end position="30"/>
    </location>
</feature>
<gene>
    <name evidence="2" type="ORF">IW245_006704</name>
</gene>
<dbReference type="Gene3D" id="3.40.50.300">
    <property type="entry name" value="P-loop containing nucleotide triphosphate hydrolases"/>
    <property type="match status" value="1"/>
</dbReference>
<dbReference type="PANTHER" id="PTHR43384:SF14">
    <property type="entry name" value="ESX-1 SECRETION-ASSOCIATED PROTEIN ESPI"/>
    <property type="match status" value="1"/>
</dbReference>
<name>A0A8J7GVS9_9ACTN</name>
<dbReference type="GO" id="GO:0005829">
    <property type="term" value="C:cytosol"/>
    <property type="evidence" value="ECO:0007669"/>
    <property type="project" value="TreeGrafter"/>
</dbReference>
<accession>A0A8J7GVS9</accession>
<proteinExistence type="predicted"/>
<dbReference type="GO" id="GO:0009898">
    <property type="term" value="C:cytoplasmic side of plasma membrane"/>
    <property type="evidence" value="ECO:0007669"/>
    <property type="project" value="TreeGrafter"/>
</dbReference>
<keyword evidence="2" id="KW-0969">Cilium</keyword>